<evidence type="ECO:0000313" key="2">
    <source>
        <dbReference type="Proteomes" id="UP000827872"/>
    </source>
</evidence>
<organism evidence="1 2">
    <name type="scientific">Sphaerodactylus townsendi</name>
    <dbReference type="NCBI Taxonomy" id="933632"/>
    <lineage>
        <taxon>Eukaryota</taxon>
        <taxon>Metazoa</taxon>
        <taxon>Chordata</taxon>
        <taxon>Craniata</taxon>
        <taxon>Vertebrata</taxon>
        <taxon>Euteleostomi</taxon>
        <taxon>Lepidosauria</taxon>
        <taxon>Squamata</taxon>
        <taxon>Bifurcata</taxon>
        <taxon>Gekkota</taxon>
        <taxon>Sphaerodactylidae</taxon>
        <taxon>Sphaerodactylus</taxon>
    </lineage>
</organism>
<name>A0ACB8FZ61_9SAUR</name>
<gene>
    <name evidence="1" type="ORF">K3G42_017752</name>
</gene>
<reference evidence="1" key="1">
    <citation type="submission" date="2021-08" db="EMBL/GenBank/DDBJ databases">
        <title>The first chromosome-level gecko genome reveals the dynamic sex chromosomes of Neotropical dwarf geckos (Sphaerodactylidae: Sphaerodactylus).</title>
        <authorList>
            <person name="Pinto B.J."/>
            <person name="Keating S.E."/>
            <person name="Gamble T."/>
        </authorList>
    </citation>
    <scope>NUCLEOTIDE SEQUENCE</scope>
    <source>
        <strain evidence="1">TG3544</strain>
    </source>
</reference>
<protein>
    <submittedName>
        <fullName evidence="1">Uncharacterized protein</fullName>
    </submittedName>
</protein>
<dbReference type="Proteomes" id="UP000827872">
    <property type="component" value="Linkage Group LG13"/>
</dbReference>
<evidence type="ECO:0000313" key="1">
    <source>
        <dbReference type="EMBL" id="KAH8012409.1"/>
    </source>
</evidence>
<accession>A0ACB8FZ61</accession>
<comment type="caution">
    <text evidence="1">The sequence shown here is derived from an EMBL/GenBank/DDBJ whole genome shotgun (WGS) entry which is preliminary data.</text>
</comment>
<proteinExistence type="predicted"/>
<dbReference type="EMBL" id="CM037626">
    <property type="protein sequence ID" value="KAH8012409.1"/>
    <property type="molecule type" value="Genomic_DNA"/>
</dbReference>
<sequence>MLLPCCRAGGLRRTTPRSSRTTLQNGIAAVQAKEELEAYLKTQLFCDLDEDATRDEERDLECLRAEQGLQAVAAAQQQVALGATDQQQAGYSTEDEAALDYEAHATSVPATCMEQVQFDAAFNHQLQEIREWSIQELGEFRLLKVFTLGICSAGRQPTDAVCEQCEVMKDISDVAVERHTSEPLVDTRCPFPSEQSPIRSTFQIPEKLTLSTLEVTVWQPGTPRSLRDPCQLYGEAFN</sequence>
<keyword evidence="2" id="KW-1185">Reference proteome</keyword>